<feature type="compositionally biased region" description="Low complexity" evidence="1">
    <location>
        <begin position="46"/>
        <end position="55"/>
    </location>
</feature>
<feature type="compositionally biased region" description="Polar residues" evidence="1">
    <location>
        <begin position="56"/>
        <end position="68"/>
    </location>
</feature>
<dbReference type="EMBL" id="QEFB01000007">
    <property type="protein sequence ID" value="PWC07086.1"/>
    <property type="molecule type" value="Genomic_DNA"/>
</dbReference>
<feature type="compositionally biased region" description="Pro residues" evidence="1">
    <location>
        <begin position="73"/>
        <end position="82"/>
    </location>
</feature>
<feature type="compositionally biased region" description="Polar residues" evidence="1">
    <location>
        <begin position="13"/>
        <end position="25"/>
    </location>
</feature>
<evidence type="ECO:0008006" key="5">
    <source>
        <dbReference type="Google" id="ProtNLM"/>
    </source>
</evidence>
<feature type="region of interest" description="Disordered" evidence="1">
    <location>
        <begin position="459"/>
        <end position="478"/>
    </location>
</feature>
<feature type="region of interest" description="Disordered" evidence="1">
    <location>
        <begin position="1"/>
        <end position="177"/>
    </location>
</feature>
<evidence type="ECO:0000313" key="4">
    <source>
        <dbReference type="Proteomes" id="UP000244962"/>
    </source>
</evidence>
<dbReference type="AlphaFoldDB" id="A0A2U1TDY7"/>
<keyword evidence="2" id="KW-1133">Transmembrane helix</keyword>
<keyword evidence="2" id="KW-0472">Membrane</keyword>
<evidence type="ECO:0000313" key="3">
    <source>
        <dbReference type="EMBL" id="PWC07086.1"/>
    </source>
</evidence>
<keyword evidence="2" id="KW-0812">Transmembrane</keyword>
<feature type="compositionally biased region" description="Low complexity" evidence="1">
    <location>
        <begin position="83"/>
        <end position="109"/>
    </location>
</feature>
<accession>A0A2U1TDY7</accession>
<evidence type="ECO:0000256" key="1">
    <source>
        <dbReference type="SAM" id="MobiDB-lite"/>
    </source>
</evidence>
<feature type="transmembrane region" description="Helical" evidence="2">
    <location>
        <begin position="180"/>
        <end position="203"/>
    </location>
</feature>
<protein>
    <recommendedName>
        <fullName evidence="5">DUF4878 domain-containing protein</fullName>
    </recommendedName>
</protein>
<dbReference type="Proteomes" id="UP000244962">
    <property type="component" value="Unassembled WGS sequence"/>
</dbReference>
<name>A0A2U1TDY7_9MICO</name>
<reference evidence="4" key="1">
    <citation type="submission" date="2018-04" db="EMBL/GenBank/DDBJ databases">
        <authorList>
            <person name="Liu S."/>
            <person name="Wang Z."/>
            <person name="Li J."/>
        </authorList>
    </citation>
    <scope>NUCLEOTIDE SEQUENCE [LARGE SCALE GENOMIC DNA]</scope>
    <source>
        <strain evidence="4">622</strain>
    </source>
</reference>
<gene>
    <name evidence="3" type="ORF">DF223_08955</name>
</gene>
<proteinExistence type="predicted"/>
<comment type="caution">
    <text evidence="3">The sequence shown here is derived from an EMBL/GenBank/DDBJ whole genome shotgun (WGS) entry which is preliminary data.</text>
</comment>
<sequence length="508" mass="52538">MLALQSHAINRGDMTNDNTGQQNPWGQPAEPNPWGQPQPQPPQPGQQPVQPHEGQSTSPAAQQPNPHQGQPAAPQPTYPPQQPNAASQPSHPQATPAVPALPVQQPASPTAAPQFGQQSQPTPPGAHQGAASYPQQAPPVAGPSMGQPAGGAGYPPQPPTAAYPAGAPSTPPAPRKKKSLVPWIAGGTAVLLLGIGGAVAFGVGSSAHAPELEVKAYLDALKKGDVSGAFEVSDTKVEKTDLLLTKKAYADVDDRITRYTLGDVSVEGDTATVTASITQAGEKYDQEFTLVKQGKDAVFFDNWQLESPPLSSIAVGINAPDDAVVEVAGVDISELKKDDGVYTLRVLPGTYPIALGGESDWYSAEEVSASVVGFGVEAEAAEAPTLEIALTEEGTTAATDAVNAWLDACVASTDLAPAGCPFWATNSEGYELSNFTWTVTRPTFTIGEFADGTWPVSTDTDGSAQAGADARDPLTGATGPIATDSFPFDVDGYVEAFGEDGATFVYVP</sequence>
<organism evidence="3 4">
    <name type="scientific">Mycetocola zhujimingii</name>
    <dbReference type="NCBI Taxonomy" id="2079792"/>
    <lineage>
        <taxon>Bacteria</taxon>
        <taxon>Bacillati</taxon>
        <taxon>Actinomycetota</taxon>
        <taxon>Actinomycetes</taxon>
        <taxon>Micrococcales</taxon>
        <taxon>Microbacteriaceae</taxon>
        <taxon>Mycetocola</taxon>
    </lineage>
</organism>
<keyword evidence="4" id="KW-1185">Reference proteome</keyword>
<feature type="compositionally biased region" description="Pro residues" evidence="1">
    <location>
        <begin position="30"/>
        <end position="45"/>
    </location>
</feature>
<evidence type="ECO:0000256" key="2">
    <source>
        <dbReference type="SAM" id="Phobius"/>
    </source>
</evidence>